<keyword evidence="1" id="KW-0732">Signal</keyword>
<organism evidence="2 3">
    <name type="scientific">Meiothermus granaticius NBRC 107808</name>
    <dbReference type="NCBI Taxonomy" id="1227551"/>
    <lineage>
        <taxon>Bacteria</taxon>
        <taxon>Thermotogati</taxon>
        <taxon>Deinococcota</taxon>
        <taxon>Deinococci</taxon>
        <taxon>Thermales</taxon>
        <taxon>Thermaceae</taxon>
        <taxon>Meiothermus</taxon>
    </lineage>
</organism>
<feature type="chain" id="PRO_5030071909" evidence="1">
    <location>
        <begin position="24"/>
        <end position="136"/>
    </location>
</feature>
<name>A0A399FBC3_9DEIN</name>
<evidence type="ECO:0000313" key="2">
    <source>
        <dbReference type="EMBL" id="RIH92995.1"/>
    </source>
</evidence>
<dbReference type="Proteomes" id="UP000266178">
    <property type="component" value="Unassembled WGS sequence"/>
</dbReference>
<reference evidence="2 3" key="1">
    <citation type="submission" date="2018-08" db="EMBL/GenBank/DDBJ databases">
        <title>Meiothermus granaticius genome AF-68 sequencing project.</title>
        <authorList>
            <person name="Da Costa M.S."/>
            <person name="Albuquerque L."/>
            <person name="Raposo P."/>
            <person name="Froufe H.J.C."/>
            <person name="Barroso C.S."/>
            <person name="Egas C."/>
        </authorList>
    </citation>
    <scope>NUCLEOTIDE SEQUENCE [LARGE SCALE GENOMIC DNA]</scope>
    <source>
        <strain evidence="2 3">AF-68</strain>
    </source>
</reference>
<sequence length="136" mass="14667">MRLQRFPLLLLVLALGWAHPLSGNGPVSGEVKFEPDDQPIAGKTTVTYLTFVSINGVNLNLSDCYCRMLAYQGQASAQAKPDVQLTFSDTGKRLESKITFPKPGAYVVVVMGRALPGKNLPPFILTALIVVNPPAN</sequence>
<dbReference type="OrthoDB" id="69966at2"/>
<gene>
    <name evidence="2" type="ORF">Mgrana_01119</name>
</gene>
<dbReference type="EMBL" id="QWLB01000011">
    <property type="protein sequence ID" value="RIH92995.1"/>
    <property type="molecule type" value="Genomic_DNA"/>
</dbReference>
<comment type="caution">
    <text evidence="2">The sequence shown here is derived from an EMBL/GenBank/DDBJ whole genome shotgun (WGS) entry which is preliminary data.</text>
</comment>
<evidence type="ECO:0000256" key="1">
    <source>
        <dbReference type="SAM" id="SignalP"/>
    </source>
</evidence>
<feature type="signal peptide" evidence="1">
    <location>
        <begin position="1"/>
        <end position="23"/>
    </location>
</feature>
<dbReference type="AlphaFoldDB" id="A0A399FBC3"/>
<dbReference type="RefSeq" id="WP_119356623.1">
    <property type="nucleotide sequence ID" value="NZ_BJXM01000003.1"/>
</dbReference>
<keyword evidence="3" id="KW-1185">Reference proteome</keyword>
<protein>
    <submittedName>
        <fullName evidence="2">Uncharacterized protein</fullName>
    </submittedName>
</protein>
<accession>A0A399FBC3</accession>
<proteinExistence type="predicted"/>
<evidence type="ECO:0000313" key="3">
    <source>
        <dbReference type="Proteomes" id="UP000266178"/>
    </source>
</evidence>